<dbReference type="RefSeq" id="WP_125940416.1">
    <property type="nucleotide sequence ID" value="NZ_RHQL01000021.1"/>
</dbReference>
<evidence type="ECO:0000313" key="2">
    <source>
        <dbReference type="Proteomes" id="UP000276506"/>
    </source>
</evidence>
<sequence length="302" mass="33993">MILQYSLIGTELEDGTPGLSHAASHQTDGTLCGLSLDDFDVLKLSSLAHADGAVDCEACMAELRKLDLVGKYAGPLPFVTEPKVVDGIQLEDFGWGVFDETFEPFFAYGHHEPGVVLELAQKLVKNNLIGWEEHRTTIYAHWRSYSPGKYDPPFCYRVWCKTGTPDDDQTLRVDRHDATVIRYEAWPLLGMEDRQAEYYCRWIKAWFEGTTKLGRAANPADMDSKDTPGFVVYGKPFGGTVARCLEWPVPRLEFALKRMNDWHSAGARELSILNHGISLPMEMLTPEVVSRIQRGRSVYSSD</sequence>
<reference evidence="1 2" key="1">
    <citation type="submission" date="2018-10" db="EMBL/GenBank/DDBJ databases">
        <title>Transmission dynamics of multidrug resistant bacteria on intensive care unit surfaces.</title>
        <authorList>
            <person name="D'Souza A.W."/>
            <person name="Potter R.F."/>
            <person name="Wallace M."/>
            <person name="Shupe A."/>
            <person name="Patel S."/>
            <person name="Sun S."/>
            <person name="Gul D."/>
            <person name="Kwon J.H."/>
            <person name="Andleeb S."/>
            <person name="Burnham C.-A.D."/>
            <person name="Dantas G."/>
        </authorList>
    </citation>
    <scope>NUCLEOTIDE SEQUENCE [LARGE SCALE GENOMIC DNA]</scope>
    <source>
        <strain evidence="1 2">PX_177</strain>
    </source>
</reference>
<comment type="caution">
    <text evidence="1">The sequence shown here is derived from an EMBL/GenBank/DDBJ whole genome shotgun (WGS) entry which is preliminary data.</text>
</comment>
<accession>A0A427DMH3</accession>
<dbReference type="EMBL" id="RHQL01000021">
    <property type="protein sequence ID" value="RRV04704.1"/>
    <property type="molecule type" value="Genomic_DNA"/>
</dbReference>
<proteinExistence type="predicted"/>
<dbReference type="Proteomes" id="UP000276506">
    <property type="component" value="Unassembled WGS sequence"/>
</dbReference>
<protein>
    <submittedName>
        <fullName evidence="1">Uncharacterized protein</fullName>
    </submittedName>
</protein>
<evidence type="ECO:0000313" key="1">
    <source>
        <dbReference type="EMBL" id="RRV04704.1"/>
    </source>
</evidence>
<name>A0A427DMH3_9GAMM</name>
<gene>
    <name evidence="1" type="ORF">EGJ28_22055</name>
</gene>
<dbReference type="AlphaFoldDB" id="A0A427DMH3"/>
<organism evidence="1 2">
    <name type="scientific">Stutzerimonas xanthomarina</name>
    <dbReference type="NCBI Taxonomy" id="271420"/>
    <lineage>
        <taxon>Bacteria</taxon>
        <taxon>Pseudomonadati</taxon>
        <taxon>Pseudomonadota</taxon>
        <taxon>Gammaproteobacteria</taxon>
        <taxon>Pseudomonadales</taxon>
        <taxon>Pseudomonadaceae</taxon>
        <taxon>Stutzerimonas</taxon>
    </lineage>
</organism>